<dbReference type="Pfam" id="PF03816">
    <property type="entry name" value="LytR_cpsA_psr"/>
    <property type="match status" value="1"/>
</dbReference>
<dbReference type="Gene3D" id="3.40.190.10">
    <property type="entry name" value="Periplasmic binding protein-like II"/>
    <property type="match status" value="1"/>
</dbReference>
<accession>A0A1U7NNA0</accession>
<dbReference type="InterPro" id="IPR050922">
    <property type="entry name" value="LytR/CpsA/Psr_CW_biosynth"/>
</dbReference>
<comment type="caution">
    <text evidence="5">The sequence shown here is derived from an EMBL/GenBank/DDBJ whole genome shotgun (WGS) entry which is preliminary data.</text>
</comment>
<keyword evidence="6" id="KW-1185">Reference proteome</keyword>
<sequence>MNETTKTSKIYKALVIVFSIALVGVTGFFLYQFYSLQALPPQLVIPISCAIVLFVLILVICWNHFQHSLFSKILLSVLNIGCLIIFSVGDLYLNKTHDTLTTITHQATKVTNTVSLLVKADSTYSSIHDLADIQVGRLKSIDSLGTTKMLSDLTKQYGVDTETLLPFKLVDFDSVESEVKALYDNEVQAIILNDRYKANVAEIEQYANFANETRSIYQITYVTKVDNSPIKVQEITKNPFNILISGNDTYGDVGELSRSDVNMVVTVNPTTKTVLLTSIPRDSYVDVYCNEQDACALGQKDKITHTGMYGINTTKQTVEKLLGITINYTFRANFSSVMDIVDAIGGIDVEIPEGMAVETFYANHTLEGVKEGMNHLEGERALAFARERYAYIDGDNQRVRNQQTVLKAIIAKATSPEIITNYASLLDAFQGAFDTTLSKDEITSLIKYQIQENPQWKFESYQLTGEGDQLFSPELGSTAYVTLVDPTSITMAHDKIEAVLHGKSADSITEPVSDFTSNEGYVPSSSSSDGLQEDYYDPYSGIQSYPDYTENNTYYDPSYYDQPIDEPVTQPEEEPLPGGEEMPSE</sequence>
<evidence type="ECO:0000256" key="1">
    <source>
        <dbReference type="ARBA" id="ARBA00006068"/>
    </source>
</evidence>
<dbReference type="Proteomes" id="UP000186705">
    <property type="component" value="Unassembled WGS sequence"/>
</dbReference>
<dbReference type="Gene3D" id="3.40.630.190">
    <property type="entry name" value="LCP protein"/>
    <property type="match status" value="1"/>
</dbReference>
<evidence type="ECO:0000256" key="3">
    <source>
        <dbReference type="SAM" id="Phobius"/>
    </source>
</evidence>
<dbReference type="RefSeq" id="WP_076341166.1">
    <property type="nucleotide sequence ID" value="NZ_CAPDDE010000015.1"/>
</dbReference>
<comment type="similarity">
    <text evidence="1">Belongs to the LytR/CpsA/Psr (LCP) family.</text>
</comment>
<protein>
    <recommendedName>
        <fullName evidence="4">Cell envelope-related transcriptional attenuator domain-containing protein</fullName>
    </recommendedName>
</protein>
<dbReference type="EMBL" id="MPKA01000059">
    <property type="protein sequence ID" value="OLU46797.1"/>
    <property type="molecule type" value="Genomic_DNA"/>
</dbReference>
<keyword evidence="3" id="KW-0472">Membrane</keyword>
<evidence type="ECO:0000313" key="6">
    <source>
        <dbReference type="Proteomes" id="UP000186705"/>
    </source>
</evidence>
<feature type="transmembrane region" description="Helical" evidence="3">
    <location>
        <begin position="12"/>
        <end position="31"/>
    </location>
</feature>
<name>A0A1U7NNA0_9FIRM</name>
<dbReference type="AlphaFoldDB" id="A0A1U7NNA0"/>
<evidence type="ECO:0000259" key="4">
    <source>
        <dbReference type="Pfam" id="PF03816"/>
    </source>
</evidence>
<feature type="compositionally biased region" description="Low complexity" evidence="2">
    <location>
        <begin position="576"/>
        <end position="585"/>
    </location>
</feature>
<dbReference type="OrthoDB" id="27330at2"/>
<keyword evidence="3" id="KW-1133">Transmembrane helix</keyword>
<feature type="domain" description="Cell envelope-related transcriptional attenuator" evidence="4">
    <location>
        <begin position="258"/>
        <end position="414"/>
    </location>
</feature>
<dbReference type="STRING" id="1862672.BO225_04890"/>
<dbReference type="GeneID" id="78275285"/>
<evidence type="ECO:0000313" key="5">
    <source>
        <dbReference type="EMBL" id="OLU46797.1"/>
    </source>
</evidence>
<dbReference type="PANTHER" id="PTHR33392:SF6">
    <property type="entry name" value="POLYISOPRENYL-TEICHOIC ACID--PEPTIDOGLYCAN TEICHOIC ACID TRANSFERASE TAGU"/>
    <property type="match status" value="1"/>
</dbReference>
<proteinExistence type="inferred from homology"/>
<feature type="transmembrane region" description="Helical" evidence="3">
    <location>
        <begin position="43"/>
        <end position="61"/>
    </location>
</feature>
<feature type="compositionally biased region" description="Polar residues" evidence="2">
    <location>
        <begin position="514"/>
        <end position="530"/>
    </location>
</feature>
<keyword evidence="3" id="KW-0812">Transmembrane</keyword>
<dbReference type="InterPro" id="IPR004474">
    <property type="entry name" value="LytR_CpsA_psr"/>
</dbReference>
<feature type="transmembrane region" description="Helical" evidence="3">
    <location>
        <begin position="73"/>
        <end position="93"/>
    </location>
</feature>
<dbReference type="NCBIfam" id="TIGR00350">
    <property type="entry name" value="lytR_cpsA_psr"/>
    <property type="match status" value="1"/>
</dbReference>
<gene>
    <name evidence="5" type="ORF">BO225_04890</name>
</gene>
<dbReference type="PANTHER" id="PTHR33392">
    <property type="entry name" value="POLYISOPRENYL-TEICHOIC ACID--PEPTIDOGLYCAN TEICHOIC ACID TRANSFERASE TAGU"/>
    <property type="match status" value="1"/>
</dbReference>
<organism evidence="5 6">
    <name type="scientific">Dubosiella newyorkensis</name>
    <dbReference type="NCBI Taxonomy" id="1862672"/>
    <lineage>
        <taxon>Bacteria</taxon>
        <taxon>Bacillati</taxon>
        <taxon>Bacillota</taxon>
        <taxon>Erysipelotrichia</taxon>
        <taxon>Erysipelotrichales</taxon>
        <taxon>Erysipelotrichaceae</taxon>
        <taxon>Dubosiella</taxon>
    </lineage>
</organism>
<feature type="region of interest" description="Disordered" evidence="2">
    <location>
        <begin position="508"/>
        <end position="585"/>
    </location>
</feature>
<evidence type="ECO:0000256" key="2">
    <source>
        <dbReference type="SAM" id="MobiDB-lite"/>
    </source>
</evidence>
<reference evidence="5 6" key="1">
    <citation type="submission" date="2016-11" db="EMBL/GenBank/DDBJ databases">
        <title>Description of two novel members of the family Erysipelotrichaceae: Ileibacterium lipovorans gen. nov., sp. nov. and Dubosiella newyorkensis, gen. nov., sp. nov.</title>
        <authorList>
            <person name="Cox L.M."/>
            <person name="Sohn J."/>
            <person name="Tyrrell K.L."/>
            <person name="Citron D.M."/>
            <person name="Lawson P.A."/>
            <person name="Patel N.B."/>
            <person name="Iizumi T."/>
            <person name="Perez-Perez G.I."/>
            <person name="Goldstein E.J."/>
            <person name="Blaser M.J."/>
        </authorList>
    </citation>
    <scope>NUCLEOTIDE SEQUENCE [LARGE SCALE GENOMIC DNA]</scope>
    <source>
        <strain evidence="5 6">NYU-BL-A4</strain>
    </source>
</reference>